<keyword evidence="3" id="KW-1185">Reference proteome</keyword>
<reference evidence="2 3" key="2">
    <citation type="submission" date="2019-04" db="EMBL/GenBank/DDBJ databases">
        <title>The genome sequence of big-headed turtle.</title>
        <authorList>
            <person name="Gong S."/>
        </authorList>
    </citation>
    <scope>NUCLEOTIDE SEQUENCE [LARGE SCALE GENOMIC DNA]</scope>
    <source>
        <strain evidence="2">DO16091913</strain>
        <tissue evidence="2">Muscle</tissue>
    </source>
</reference>
<feature type="region of interest" description="Disordered" evidence="1">
    <location>
        <begin position="1"/>
        <end position="29"/>
    </location>
</feature>
<sequence length="99" mass="10980">MGQKRDFHRPQARVTHITPSGGKVKDKDSHRVAQVTVQLHEFTSPHHTSELPSTTFVHGADQPQDGASLLRLLGLMCILLPRNLTPQVVPLFLQLDLNG</sequence>
<evidence type="ECO:0000313" key="3">
    <source>
        <dbReference type="Proteomes" id="UP000297703"/>
    </source>
</evidence>
<organism evidence="2 3">
    <name type="scientific">Platysternon megacephalum</name>
    <name type="common">big-headed turtle</name>
    <dbReference type="NCBI Taxonomy" id="55544"/>
    <lineage>
        <taxon>Eukaryota</taxon>
        <taxon>Metazoa</taxon>
        <taxon>Chordata</taxon>
        <taxon>Craniata</taxon>
        <taxon>Vertebrata</taxon>
        <taxon>Euteleostomi</taxon>
        <taxon>Archelosauria</taxon>
        <taxon>Testudinata</taxon>
        <taxon>Testudines</taxon>
        <taxon>Cryptodira</taxon>
        <taxon>Durocryptodira</taxon>
        <taxon>Testudinoidea</taxon>
        <taxon>Platysternidae</taxon>
        <taxon>Platysternon</taxon>
    </lineage>
</organism>
<evidence type="ECO:0000313" key="2">
    <source>
        <dbReference type="EMBL" id="TFK05611.1"/>
    </source>
</evidence>
<accession>A0A4D9E403</accession>
<evidence type="ECO:0000256" key="1">
    <source>
        <dbReference type="SAM" id="MobiDB-lite"/>
    </source>
</evidence>
<dbReference type="Proteomes" id="UP000297703">
    <property type="component" value="Unassembled WGS sequence"/>
</dbReference>
<dbReference type="AlphaFoldDB" id="A0A4D9E403"/>
<name>A0A4D9E403_9SAUR</name>
<keyword evidence="2" id="KW-0675">Receptor</keyword>
<reference evidence="2 3" key="1">
    <citation type="submission" date="2019-04" db="EMBL/GenBank/DDBJ databases">
        <title>Draft genome of the big-headed turtle Platysternon megacephalum.</title>
        <authorList>
            <person name="Gong S."/>
        </authorList>
    </citation>
    <scope>NUCLEOTIDE SEQUENCE [LARGE SCALE GENOMIC DNA]</scope>
    <source>
        <strain evidence="2">DO16091913</strain>
        <tissue evidence="2">Muscle</tissue>
    </source>
</reference>
<dbReference type="EMBL" id="QXTE01000111">
    <property type="protein sequence ID" value="TFK05611.1"/>
    <property type="molecule type" value="Genomic_DNA"/>
</dbReference>
<gene>
    <name evidence="2" type="ORF">DR999_PMT11766</name>
</gene>
<proteinExistence type="predicted"/>
<protein>
    <submittedName>
        <fullName evidence="2">Peroxisomal targeting signal 2 receptor</fullName>
    </submittedName>
</protein>
<comment type="caution">
    <text evidence="2">The sequence shown here is derived from an EMBL/GenBank/DDBJ whole genome shotgun (WGS) entry which is preliminary data.</text>
</comment>